<feature type="non-terminal residue" evidence="1">
    <location>
        <position position="366"/>
    </location>
</feature>
<accession>A0A9N9PGW8</accession>
<proteinExistence type="predicted"/>
<feature type="non-terminal residue" evidence="1">
    <location>
        <position position="1"/>
    </location>
</feature>
<keyword evidence="2" id="KW-1185">Reference proteome</keyword>
<evidence type="ECO:0000313" key="1">
    <source>
        <dbReference type="EMBL" id="CAG8825552.1"/>
    </source>
</evidence>
<dbReference type="OrthoDB" id="2161780at2759"/>
<dbReference type="Proteomes" id="UP000789759">
    <property type="component" value="Unassembled WGS sequence"/>
</dbReference>
<evidence type="ECO:0000313" key="2">
    <source>
        <dbReference type="Proteomes" id="UP000789759"/>
    </source>
</evidence>
<name>A0A9N9PGW8_9GLOM</name>
<dbReference type="EMBL" id="CAJVQA010056001">
    <property type="protein sequence ID" value="CAG8825552.1"/>
    <property type="molecule type" value="Genomic_DNA"/>
</dbReference>
<reference evidence="1" key="1">
    <citation type="submission" date="2021-06" db="EMBL/GenBank/DDBJ databases">
        <authorList>
            <person name="Kallberg Y."/>
            <person name="Tangrot J."/>
            <person name="Rosling A."/>
        </authorList>
    </citation>
    <scope>NUCLEOTIDE SEQUENCE</scope>
    <source>
        <strain evidence="1">FL966</strain>
    </source>
</reference>
<protein>
    <submittedName>
        <fullName evidence="1">8929_t:CDS:1</fullName>
    </submittedName>
</protein>
<gene>
    <name evidence="1" type="ORF">CPELLU_LOCUS20114</name>
</gene>
<comment type="caution">
    <text evidence="1">The sequence shown here is derived from an EMBL/GenBank/DDBJ whole genome shotgun (WGS) entry which is preliminary data.</text>
</comment>
<dbReference type="AlphaFoldDB" id="A0A9N9PGW8"/>
<organism evidence="1 2">
    <name type="scientific">Cetraspora pellucida</name>
    <dbReference type="NCBI Taxonomy" id="1433469"/>
    <lineage>
        <taxon>Eukaryota</taxon>
        <taxon>Fungi</taxon>
        <taxon>Fungi incertae sedis</taxon>
        <taxon>Mucoromycota</taxon>
        <taxon>Glomeromycotina</taxon>
        <taxon>Glomeromycetes</taxon>
        <taxon>Diversisporales</taxon>
        <taxon>Gigasporaceae</taxon>
        <taxon>Cetraspora</taxon>
    </lineage>
</organism>
<sequence length="366" mass="41971">SLKELAELSAIRNTKIPICTNRIPSVANHTKIPIHSSRILSVEETQLSKKSHNHLFVIQGTDEIYLVHLPLFQLETHRYQVIIKVEIPKKIMELYKDLRKKNPLKVLLLCYQENATIDQIAIEGSSFKAHIIENFDLYTVLKERPKMSSIKNFKVKTTKLLKKRNLGLSYQDKDYPIDRIPFYLYGTENQLHIDHILLKSPSIQLSAENVQIKFTSGKLKCEQKERGVIVHMIAKEEMDDSIIDLCEVAMQPFPDTKYLGNSFFFKTNSQFHIELYEDPAFEPTLNGPGLDNVNHITPFATGKLILPSMSKGGLYIDSHLINADPIIEISKNKIVKCTIPSEPWKKNRKCKSNNVKTLYPREASSL</sequence>